<gene>
    <name evidence="1" type="ORF">AX760_06985</name>
</gene>
<comment type="caution">
    <text evidence="1">The sequence shown here is derived from an EMBL/GenBank/DDBJ whole genome shotgun (WGS) entry which is preliminary data.</text>
</comment>
<dbReference type="EMBL" id="LSRP01000129">
    <property type="protein sequence ID" value="OJF91258.1"/>
    <property type="molecule type" value="Genomic_DNA"/>
</dbReference>
<dbReference type="Proteomes" id="UP000182661">
    <property type="component" value="Unassembled WGS sequence"/>
</dbReference>
<sequence length="106" mass="11044">MTPLPKTANSGRRVILLHLLVFSGLFLGALCLPRGPFVLVVTDPRLPPDHMMDVIGNADGTFVLAGASPWVAVAYSKEADFPGRLRGAGAILVLNHILAAGCQAGA</sequence>
<accession>A0A657LN85</accession>
<dbReference type="AlphaFoldDB" id="A0A657LN85"/>
<organism evidence="1 2">
    <name type="scientific">Pararhizobium antarcticum</name>
    <dbReference type="NCBI Taxonomy" id="1798805"/>
    <lineage>
        <taxon>Bacteria</taxon>
        <taxon>Pseudomonadati</taxon>
        <taxon>Pseudomonadota</taxon>
        <taxon>Alphaproteobacteria</taxon>
        <taxon>Hyphomicrobiales</taxon>
        <taxon>Rhizobiaceae</taxon>
        <taxon>Rhizobium/Agrobacterium group</taxon>
        <taxon>Pararhizobium</taxon>
    </lineage>
</organism>
<protein>
    <submittedName>
        <fullName evidence="1">Uncharacterized protein</fullName>
    </submittedName>
</protein>
<proteinExistence type="predicted"/>
<reference evidence="1 2" key="1">
    <citation type="submission" date="2016-02" db="EMBL/GenBank/DDBJ databases">
        <title>Genome sequencing of a beta-galactosidase producing bacteria Rhizobium sp. 59.</title>
        <authorList>
            <person name="Wang D."/>
            <person name="Kot W."/>
            <person name="Qin Y."/>
            <person name="Hansen L."/>
            <person name="Naqvi K."/>
            <person name="Rensing C."/>
        </authorList>
    </citation>
    <scope>NUCLEOTIDE SEQUENCE [LARGE SCALE GENOMIC DNA]</scope>
    <source>
        <strain evidence="1 2">59</strain>
    </source>
</reference>
<keyword evidence="2" id="KW-1185">Reference proteome</keyword>
<name>A0A657LN85_9HYPH</name>
<evidence type="ECO:0000313" key="1">
    <source>
        <dbReference type="EMBL" id="OJF91258.1"/>
    </source>
</evidence>
<evidence type="ECO:0000313" key="2">
    <source>
        <dbReference type="Proteomes" id="UP000182661"/>
    </source>
</evidence>